<evidence type="ECO:0000313" key="1">
    <source>
        <dbReference type="EMBL" id="CAL1398312.1"/>
    </source>
</evidence>
<protein>
    <submittedName>
        <fullName evidence="1">Uncharacterized protein</fullName>
    </submittedName>
</protein>
<reference evidence="1 2" key="1">
    <citation type="submission" date="2024-04" db="EMBL/GenBank/DDBJ databases">
        <authorList>
            <person name="Fracassetti M."/>
        </authorList>
    </citation>
    <scope>NUCLEOTIDE SEQUENCE [LARGE SCALE GENOMIC DNA]</scope>
</reference>
<gene>
    <name evidence="1" type="ORF">LTRI10_LOCUS38549</name>
</gene>
<accession>A0AAV2FK04</accession>
<dbReference type="Proteomes" id="UP001497516">
    <property type="component" value="Chromosome 6"/>
</dbReference>
<evidence type="ECO:0000313" key="2">
    <source>
        <dbReference type="Proteomes" id="UP001497516"/>
    </source>
</evidence>
<sequence>MGYTNGNATCTRGSSYPHHAESIIVDSHEDRKFKREYLVECGGEIMSILVGDLGKSILVYRFDRQKKGW</sequence>
<name>A0AAV2FK04_9ROSI</name>
<dbReference type="EMBL" id="OZ034819">
    <property type="protein sequence ID" value="CAL1398312.1"/>
    <property type="molecule type" value="Genomic_DNA"/>
</dbReference>
<proteinExistence type="predicted"/>
<organism evidence="1 2">
    <name type="scientific">Linum trigynum</name>
    <dbReference type="NCBI Taxonomy" id="586398"/>
    <lineage>
        <taxon>Eukaryota</taxon>
        <taxon>Viridiplantae</taxon>
        <taxon>Streptophyta</taxon>
        <taxon>Embryophyta</taxon>
        <taxon>Tracheophyta</taxon>
        <taxon>Spermatophyta</taxon>
        <taxon>Magnoliopsida</taxon>
        <taxon>eudicotyledons</taxon>
        <taxon>Gunneridae</taxon>
        <taxon>Pentapetalae</taxon>
        <taxon>rosids</taxon>
        <taxon>fabids</taxon>
        <taxon>Malpighiales</taxon>
        <taxon>Linaceae</taxon>
        <taxon>Linum</taxon>
    </lineage>
</organism>
<dbReference type="AlphaFoldDB" id="A0AAV2FK04"/>
<keyword evidence="2" id="KW-1185">Reference proteome</keyword>